<gene>
    <name evidence="1" type="ORF">GTK09_11830</name>
</gene>
<dbReference type="Proteomes" id="UP000469011">
    <property type="component" value="Unassembled WGS sequence"/>
</dbReference>
<evidence type="ECO:0000313" key="2">
    <source>
        <dbReference type="Proteomes" id="UP000469011"/>
    </source>
</evidence>
<comment type="caution">
    <text evidence="1">The sequence shown here is derived from an EMBL/GenBank/DDBJ whole genome shotgun (WGS) entry which is preliminary data.</text>
</comment>
<dbReference type="EMBL" id="JAAAMG010000008">
    <property type="protein sequence ID" value="NDW05116.1"/>
    <property type="molecule type" value="Genomic_DNA"/>
</dbReference>
<reference evidence="1 2" key="1">
    <citation type="submission" date="2020-01" db="EMBL/GenBank/DDBJ databases">
        <title>Jiella pacifica sp. nov.</title>
        <authorList>
            <person name="Xue Z."/>
            <person name="Zhu S."/>
            <person name="Chen J."/>
            <person name="Yang J."/>
        </authorList>
    </citation>
    <scope>NUCLEOTIDE SEQUENCE [LARGE SCALE GENOMIC DNA]</scope>
    <source>
        <strain evidence="1 2">40Bstr34</strain>
    </source>
</reference>
<accession>A0A6N9T4X9</accession>
<sequence>MRARRPGGRQRRIAVAAEDEAAQRKVLVEVPALWQPVDAVETILNLLVGLERDQRLVLAFAQADTPLRRFDVPGIERLFQNDGCALVGHAARRRFREERIGLQETLDVCLSLEAARGVAFERFGHDRGDRLIAFEHLAASGNPLIAIADGRRKHRIAILQARPHPVLGLLAILLPLVLGNRGEEIFDED</sequence>
<keyword evidence="2" id="KW-1185">Reference proteome</keyword>
<proteinExistence type="predicted"/>
<organism evidence="1 2">
    <name type="scientific">Jiella pacifica</name>
    <dbReference type="NCBI Taxonomy" id="2696469"/>
    <lineage>
        <taxon>Bacteria</taxon>
        <taxon>Pseudomonadati</taxon>
        <taxon>Pseudomonadota</taxon>
        <taxon>Alphaproteobacteria</taxon>
        <taxon>Hyphomicrobiales</taxon>
        <taxon>Aurantimonadaceae</taxon>
        <taxon>Jiella</taxon>
    </lineage>
</organism>
<name>A0A6N9T4X9_9HYPH</name>
<dbReference type="AlphaFoldDB" id="A0A6N9T4X9"/>
<evidence type="ECO:0000313" key="1">
    <source>
        <dbReference type="EMBL" id="NDW05116.1"/>
    </source>
</evidence>
<protein>
    <submittedName>
        <fullName evidence="1">Uncharacterized protein</fullName>
    </submittedName>
</protein>